<dbReference type="InterPro" id="IPR036179">
    <property type="entry name" value="Ig-like_dom_sf"/>
</dbReference>
<reference evidence="4" key="1">
    <citation type="submission" date="2016-06" db="UniProtKB">
        <authorList>
            <consortium name="WormBaseParasite"/>
        </authorList>
    </citation>
    <scope>IDENTIFICATION</scope>
</reference>
<dbReference type="GO" id="GO:0005886">
    <property type="term" value="C:plasma membrane"/>
    <property type="evidence" value="ECO:0007669"/>
    <property type="project" value="TreeGrafter"/>
</dbReference>
<protein>
    <submittedName>
        <fullName evidence="4">Ig-like domain-containing protein</fullName>
    </submittedName>
</protein>
<feature type="domain" description="Ig-like" evidence="3">
    <location>
        <begin position="132"/>
        <end position="210"/>
    </location>
</feature>
<evidence type="ECO:0000256" key="2">
    <source>
        <dbReference type="ARBA" id="ARBA00023157"/>
    </source>
</evidence>
<dbReference type="InterPro" id="IPR003599">
    <property type="entry name" value="Ig_sub"/>
</dbReference>
<evidence type="ECO:0000259" key="3">
    <source>
        <dbReference type="PROSITE" id="PS50835"/>
    </source>
</evidence>
<dbReference type="InterPro" id="IPR003598">
    <property type="entry name" value="Ig_sub2"/>
</dbReference>
<feature type="domain" description="Ig-like" evidence="3">
    <location>
        <begin position="214"/>
        <end position="308"/>
    </location>
</feature>
<dbReference type="SUPFAM" id="SSF48726">
    <property type="entry name" value="Immunoglobulin"/>
    <property type="match status" value="3"/>
</dbReference>
<dbReference type="Pfam" id="PF07679">
    <property type="entry name" value="I-set"/>
    <property type="match status" value="3"/>
</dbReference>
<dbReference type="InterPro" id="IPR013098">
    <property type="entry name" value="Ig_I-set"/>
</dbReference>
<dbReference type="InterPro" id="IPR013783">
    <property type="entry name" value="Ig-like_fold"/>
</dbReference>
<dbReference type="SMART" id="SM00409">
    <property type="entry name" value="IG"/>
    <property type="match status" value="2"/>
</dbReference>
<dbReference type="InterPro" id="IPR050958">
    <property type="entry name" value="Cell_Adh-Cytoskel_Orgn"/>
</dbReference>
<dbReference type="Gene3D" id="2.60.40.10">
    <property type="entry name" value="Immunoglobulins"/>
    <property type="match status" value="4"/>
</dbReference>
<dbReference type="CDD" id="cd00096">
    <property type="entry name" value="Ig"/>
    <property type="match status" value="2"/>
</dbReference>
<dbReference type="WBParaSite" id="ECPE_0000072101-mRNA-1">
    <property type="protein sequence ID" value="ECPE_0000072101-mRNA-1"/>
    <property type="gene ID" value="ECPE_0000072101"/>
</dbReference>
<proteinExistence type="predicted"/>
<evidence type="ECO:0000313" key="4">
    <source>
        <dbReference type="WBParaSite" id="ECPE_0000072101-mRNA-1"/>
    </source>
</evidence>
<dbReference type="GO" id="GO:0007156">
    <property type="term" value="P:homophilic cell adhesion via plasma membrane adhesion molecules"/>
    <property type="evidence" value="ECO:0007669"/>
    <property type="project" value="TreeGrafter"/>
</dbReference>
<evidence type="ECO:0000256" key="1">
    <source>
        <dbReference type="ARBA" id="ARBA00022729"/>
    </source>
</evidence>
<sequence length="341" mass="38834">LTMFRTTKEDSGTYQCNASNAVGWDIMEYIVRVRVPPTFDTSNVQPEVHWFVNQTRSLDCTLMEGIDPPPQIKWERHGVPVVTGPDVQVSLDGSKLTVPLVQARDAGEYVCHAQNEVGKSTQVFNVLVYVRPRFIDPTRRTHIQAIQNETIQLACEATGEPRPRFAWFKRDVEILRPKVISPHFEGSQRSNIAILSGDQLLQIANIQLEDKVPPTILKRESALEEHRTREFVPITFYCLIRDFNQTAPEITWTKDGAPVLMSADGDYFVIHDHGQSLTVVRPTTAEAGTYRCLARNRAGEDSHTYQLAVIGKLCLSIIRYISRYEYYFRIVSFSLRDSCTE</sequence>
<dbReference type="PANTHER" id="PTHR45080">
    <property type="entry name" value="CONTACTIN 5"/>
    <property type="match status" value="1"/>
</dbReference>
<dbReference type="PANTHER" id="PTHR45080:SF8">
    <property type="entry name" value="IG-LIKE DOMAIN-CONTAINING PROTEIN"/>
    <property type="match status" value="1"/>
</dbReference>
<dbReference type="InterPro" id="IPR007110">
    <property type="entry name" value="Ig-like_dom"/>
</dbReference>
<feature type="domain" description="Ig-like" evidence="3">
    <location>
        <begin position="37"/>
        <end position="125"/>
    </location>
</feature>
<name>A0A183A186_9TREM</name>
<dbReference type="SMART" id="SM00408">
    <property type="entry name" value="IGc2"/>
    <property type="match status" value="3"/>
</dbReference>
<keyword evidence="2" id="KW-1015">Disulfide bond</keyword>
<keyword evidence="1" id="KW-0732">Signal</keyword>
<dbReference type="PROSITE" id="PS50835">
    <property type="entry name" value="IG_LIKE"/>
    <property type="match status" value="3"/>
</dbReference>
<accession>A0A183A186</accession>
<organism evidence="4">
    <name type="scientific">Echinostoma caproni</name>
    <dbReference type="NCBI Taxonomy" id="27848"/>
    <lineage>
        <taxon>Eukaryota</taxon>
        <taxon>Metazoa</taxon>
        <taxon>Spiralia</taxon>
        <taxon>Lophotrochozoa</taxon>
        <taxon>Platyhelminthes</taxon>
        <taxon>Trematoda</taxon>
        <taxon>Digenea</taxon>
        <taxon>Plagiorchiida</taxon>
        <taxon>Echinostomata</taxon>
        <taxon>Echinostomatoidea</taxon>
        <taxon>Echinostomatidae</taxon>
        <taxon>Echinostoma</taxon>
    </lineage>
</organism>
<dbReference type="AlphaFoldDB" id="A0A183A186"/>